<dbReference type="Gene3D" id="3.90.1300.10">
    <property type="entry name" value="Amidase signature (AS) domain"/>
    <property type="match status" value="1"/>
</dbReference>
<dbReference type="KEGG" id="ffu:CLAFUR5_00006"/>
<gene>
    <name evidence="4" type="ORF">CLAFUR5_00006</name>
</gene>
<name>A0A9Q8P350_PASFU</name>
<dbReference type="Proteomes" id="UP000756132">
    <property type="component" value="Chromosome 1"/>
</dbReference>
<dbReference type="InterPro" id="IPR036928">
    <property type="entry name" value="AS_sf"/>
</dbReference>
<dbReference type="InterPro" id="IPR058329">
    <property type="entry name" value="Arp1_N"/>
</dbReference>
<dbReference type="EMBL" id="CP090163">
    <property type="protein sequence ID" value="UJO11625.1"/>
    <property type="molecule type" value="Genomic_DNA"/>
</dbReference>
<dbReference type="RefSeq" id="XP_047755991.1">
    <property type="nucleotide sequence ID" value="XM_047899154.1"/>
</dbReference>
<organism evidence="4 5">
    <name type="scientific">Passalora fulva</name>
    <name type="common">Tomato leaf mold</name>
    <name type="synonym">Cladosporium fulvum</name>
    <dbReference type="NCBI Taxonomy" id="5499"/>
    <lineage>
        <taxon>Eukaryota</taxon>
        <taxon>Fungi</taxon>
        <taxon>Dikarya</taxon>
        <taxon>Ascomycota</taxon>
        <taxon>Pezizomycotina</taxon>
        <taxon>Dothideomycetes</taxon>
        <taxon>Dothideomycetidae</taxon>
        <taxon>Mycosphaerellales</taxon>
        <taxon>Mycosphaerellaceae</taxon>
        <taxon>Fulvia</taxon>
    </lineage>
</organism>
<evidence type="ECO:0000313" key="5">
    <source>
        <dbReference type="Proteomes" id="UP000756132"/>
    </source>
</evidence>
<proteinExistence type="predicted"/>
<evidence type="ECO:0000256" key="1">
    <source>
        <dbReference type="SAM" id="SignalP"/>
    </source>
</evidence>
<accession>A0A9Q8P350</accession>
<feature type="signal peptide" evidence="1">
    <location>
        <begin position="1"/>
        <end position="21"/>
    </location>
</feature>
<dbReference type="InterPro" id="IPR023631">
    <property type="entry name" value="Amidase_dom"/>
</dbReference>
<evidence type="ECO:0000313" key="4">
    <source>
        <dbReference type="EMBL" id="UJO11625.1"/>
    </source>
</evidence>
<sequence>MLTFMRTTIGLSLFLASGAAAISTTGRTATLNGIQYYIPSEATGHIDISSTALTVGDGLLPLTVASTNASSFEVNELEALIEKYAEDDVWQEVFLEALYVQSSKSRIYNTTLESGVNQTTAVVASNSNAILPNGPYFVTASGSLYQAYRLYPDTQGAFVSACIGSGDGYHNLPAGQFDSSLAVAVPSRLSYTRTSGKPLAGVRIGIKDIYDIKGLRTSNGNRAWQQFYPVANETAIAVQNLVDAGAIVVGKRKTNRYQDPSSSSAGPAAGEASYDWLDITLGSENGGSIRSPVQYNGIFGNRPSHGLVSLDNVMPLSPSFDTAGLFARDPSLWRTALHALYRSNITSTPSFPSQILTIGFPAAIQSNLDATYFDFLHNHTTFLSANTTTFNLTTSWASTDPSGPSFNVYINNTYDQITAKDQATLVRNPFYADYAAAHEGRVPFVNPSPLDRWAVGDNTTETAYREALVNKETFAAWLDEEVLPADEASCSKYLMVYIPRIPAPKYRNAYLKGVTPPSAFSTSRISPMGGVPDCVVPIGEVEYWSDITRRTEYLPVSVDFMARRGCDGLIVDLVEALYQRGIVREVKTGRSLVAGGETLV</sequence>
<feature type="domain" description="Amidase" evidence="2">
    <location>
        <begin position="259"/>
        <end position="340"/>
    </location>
</feature>
<dbReference type="OrthoDB" id="5423360at2759"/>
<keyword evidence="5" id="KW-1185">Reference proteome</keyword>
<dbReference type="SUPFAM" id="SSF75304">
    <property type="entry name" value="Amidase signature (AS) enzymes"/>
    <property type="match status" value="1"/>
</dbReference>
<dbReference type="AlphaFoldDB" id="A0A9Q8P350"/>
<reference evidence="4" key="1">
    <citation type="submission" date="2021-12" db="EMBL/GenBank/DDBJ databases">
        <authorList>
            <person name="Zaccaron A."/>
            <person name="Stergiopoulos I."/>
        </authorList>
    </citation>
    <scope>NUCLEOTIDE SEQUENCE</scope>
    <source>
        <strain evidence="4">Race5_Kim</strain>
    </source>
</reference>
<keyword evidence="1" id="KW-0732">Signal</keyword>
<dbReference type="Pfam" id="PF26053">
    <property type="entry name" value="DUF8016"/>
    <property type="match status" value="1"/>
</dbReference>
<dbReference type="Pfam" id="PF01425">
    <property type="entry name" value="Amidase"/>
    <property type="match status" value="2"/>
</dbReference>
<evidence type="ECO:0000259" key="3">
    <source>
        <dbReference type="Pfam" id="PF26053"/>
    </source>
</evidence>
<dbReference type="GeneID" id="71979884"/>
<feature type="domain" description="Scytalone dehydratase-like protein Arp1 N-terminal" evidence="3">
    <location>
        <begin position="50"/>
        <end position="151"/>
    </location>
</feature>
<evidence type="ECO:0000259" key="2">
    <source>
        <dbReference type="Pfam" id="PF01425"/>
    </source>
</evidence>
<feature type="chain" id="PRO_5040309462" evidence="1">
    <location>
        <begin position="22"/>
        <end position="600"/>
    </location>
</feature>
<protein>
    <submittedName>
        <fullName evidence="4">Scytalone dehydratase-like protein</fullName>
    </submittedName>
</protein>
<dbReference type="PANTHER" id="PTHR46310">
    <property type="entry name" value="AMIDASE 1"/>
    <property type="match status" value="1"/>
</dbReference>
<feature type="domain" description="Amidase" evidence="2">
    <location>
        <begin position="191"/>
        <end position="252"/>
    </location>
</feature>
<dbReference type="PANTHER" id="PTHR46310:SF7">
    <property type="entry name" value="AMIDASE 1"/>
    <property type="match status" value="1"/>
</dbReference>
<reference evidence="4" key="2">
    <citation type="journal article" date="2022" name="Microb. Genom.">
        <title>A chromosome-scale genome assembly of the tomato pathogen Cladosporium fulvum reveals a compartmentalized genome architecture and the presence of a dispensable chromosome.</title>
        <authorList>
            <person name="Zaccaron A.Z."/>
            <person name="Chen L.H."/>
            <person name="Samaras A."/>
            <person name="Stergiopoulos I."/>
        </authorList>
    </citation>
    <scope>NUCLEOTIDE SEQUENCE</scope>
    <source>
        <strain evidence="4">Race5_Kim</strain>
    </source>
</reference>